<evidence type="ECO:0000259" key="6">
    <source>
        <dbReference type="Pfam" id="PF13476"/>
    </source>
</evidence>
<feature type="compositionally biased region" description="Basic and acidic residues" evidence="5">
    <location>
        <begin position="821"/>
        <end position="845"/>
    </location>
</feature>
<dbReference type="Pfam" id="PF13476">
    <property type="entry name" value="AAA_23"/>
    <property type="match status" value="1"/>
</dbReference>
<dbReference type="EMBL" id="BJNW01000017">
    <property type="protein sequence ID" value="GEC99821.1"/>
    <property type="molecule type" value="Genomic_DNA"/>
</dbReference>
<comment type="caution">
    <text evidence="7">The sequence shown here is derived from an EMBL/GenBank/DDBJ whole genome shotgun (WGS) entry which is preliminary data.</text>
</comment>
<feature type="region of interest" description="Disordered" evidence="5">
    <location>
        <begin position="244"/>
        <end position="289"/>
    </location>
</feature>
<evidence type="ECO:0000313" key="8">
    <source>
        <dbReference type="Proteomes" id="UP000315730"/>
    </source>
</evidence>
<dbReference type="SUPFAM" id="SSF52540">
    <property type="entry name" value="P-loop containing nucleoside triphosphate hydrolases"/>
    <property type="match status" value="1"/>
</dbReference>
<dbReference type="PANTHER" id="PTHR32114:SF2">
    <property type="entry name" value="ABC TRANSPORTER ABCH.3"/>
    <property type="match status" value="1"/>
</dbReference>
<gene>
    <name evidence="7" type="primary">sbcC</name>
    <name evidence="7" type="ORF">KVA01_19760</name>
</gene>
<keyword evidence="4" id="KW-0175">Coiled coil</keyword>
<dbReference type="AlphaFoldDB" id="A0A4Y4D3S1"/>
<feature type="coiled-coil region" evidence="4">
    <location>
        <begin position="451"/>
        <end position="499"/>
    </location>
</feature>
<protein>
    <recommendedName>
        <fullName evidence="3">Nuclease SbcCD subunit C</fullName>
    </recommendedName>
</protein>
<feature type="coiled-coil region" evidence="4">
    <location>
        <begin position="601"/>
        <end position="692"/>
    </location>
</feature>
<reference evidence="7 8" key="1">
    <citation type="submission" date="2019-06" db="EMBL/GenBank/DDBJ databases">
        <title>Whole genome shotgun sequence of Kocuria varians NBRC 15358.</title>
        <authorList>
            <person name="Hosoyama A."/>
            <person name="Uohara A."/>
            <person name="Ohji S."/>
            <person name="Ichikawa N."/>
        </authorList>
    </citation>
    <scope>NUCLEOTIDE SEQUENCE [LARGE SCALE GENOMIC DNA]</scope>
    <source>
        <strain evidence="7 8">NBRC 15358</strain>
    </source>
</reference>
<evidence type="ECO:0000256" key="2">
    <source>
        <dbReference type="ARBA" id="ARBA00011322"/>
    </source>
</evidence>
<dbReference type="InterPro" id="IPR025662">
    <property type="entry name" value="Sigma_54_int_dom_ATP-bd_1"/>
</dbReference>
<evidence type="ECO:0000256" key="3">
    <source>
        <dbReference type="ARBA" id="ARBA00013368"/>
    </source>
</evidence>
<name>A0A4Y4D3S1_KOCVA</name>
<dbReference type="RefSeq" id="WP_068469468.1">
    <property type="nucleotide sequence ID" value="NZ_BJNW01000017.1"/>
</dbReference>
<dbReference type="GO" id="GO:0006302">
    <property type="term" value="P:double-strand break repair"/>
    <property type="evidence" value="ECO:0007669"/>
    <property type="project" value="InterPro"/>
</dbReference>
<dbReference type="InterPro" id="IPR027417">
    <property type="entry name" value="P-loop_NTPase"/>
</dbReference>
<accession>A0A4Y4D3S1</accession>
<dbReference type="PROSITE" id="PS00675">
    <property type="entry name" value="SIGMA54_INTERACT_1"/>
    <property type="match status" value="1"/>
</dbReference>
<organism evidence="7 8">
    <name type="scientific">Kocuria varians</name>
    <name type="common">Micrococcus varians</name>
    <dbReference type="NCBI Taxonomy" id="1272"/>
    <lineage>
        <taxon>Bacteria</taxon>
        <taxon>Bacillati</taxon>
        <taxon>Actinomycetota</taxon>
        <taxon>Actinomycetes</taxon>
        <taxon>Micrococcales</taxon>
        <taxon>Micrococcaceae</taxon>
        <taxon>Kocuria</taxon>
    </lineage>
</organism>
<sequence>MKVHRLEITAFGPFAGHEVVDFDLLNEAGVFLLNGETGAGKTSVLDAICFALYGSGPTTVGKGGRKAQHSDHAEPHTAPSVEVEFTAAGRRWCVTRSAAWREPSRRAASGWSDRHATVLLREYVDGAWIDRGYRPDDVGQTIHHAVGLDREQFTQVMMLPQGKFAQFLQAGSREREDLLETLFGTDVYAAVQDELKTRSDAAKSDLATARLEVERSEDLLSRLRTRLALTVDQLPVDAAATTAQASFSGSGTGPVPVSESAAGTGAASSDGSGESEGSVEEGEPSLRDRWRELVTECSSVTARVESTRDDAAAAHARAQQRVAEIEALSALVARHEVLTRRRAELQSDAERLDETVRRLEGHTAARELREPLAQAEGTREREMAARSAVERLRTALLTDNGEGWTFRDVLPDRPEVLDEARAGDRMPSGLRDAAVSAREAAKGVVARVRKLARDETILKADEERLRRLEDRAAEVGDRLRLLQETLTSAQEEQESLAAQVKDEALIRERARAARAAVEASREYARARAAEEEKARGYERAEGMRREAAHTVEALEARRYANAAASLASELRDGDPCPVCGSTSHPRVAAGGPEEDVTAGMLERARTERDSAQDATDAAHEQWQRAQQQSVEWLAHGASEDLEAVAEREQVARHAEEELDAAMEHWQRAQQRISEATAAVDELEAERSRIATESAGLQTVVETTWVRCAEEREQVSLLTGHFPSADALLRAAEDLVGTVSRWQEAQAELDAARQERRSSEDALARALERSPFTSEKEIAAALLDDREARELTVWVTGIRDETSSLEAELATADMRRVAGLGQDERTELSEESLHRAHSERDAAERRRDGLNRHLGGLEALAADARSHAHEAPSLEHTLEAAAERSARLAGLADVATANSSENSLRMTLTSFVLAAKLEHVAAVASEHLSTMSSGRFTLVHTDQARGGGKSGLGLEIDDAWTGVRRGTETLSGGESFFTSLALALALADVVRAEAGGTEIDTLFVDEGFGSLDEQTLEQVLETLDGLRRGGRVIGVVSHVSEMKQRIETQLVVTKTPQGSHLAVEAGPWGAHVG</sequence>
<dbReference type="Gene3D" id="3.40.50.300">
    <property type="entry name" value="P-loop containing nucleotide triphosphate hydrolases"/>
    <property type="match status" value="2"/>
</dbReference>
<dbReference type="InterPro" id="IPR038729">
    <property type="entry name" value="Rad50/SbcC_AAA"/>
</dbReference>
<feature type="region of interest" description="Disordered" evidence="5">
    <location>
        <begin position="569"/>
        <end position="594"/>
    </location>
</feature>
<evidence type="ECO:0000256" key="5">
    <source>
        <dbReference type="SAM" id="MobiDB-lite"/>
    </source>
</evidence>
<dbReference type="Proteomes" id="UP000315730">
    <property type="component" value="Unassembled WGS sequence"/>
</dbReference>
<dbReference type="GO" id="GO:0016887">
    <property type="term" value="F:ATP hydrolysis activity"/>
    <property type="evidence" value="ECO:0007669"/>
    <property type="project" value="InterPro"/>
</dbReference>
<evidence type="ECO:0000256" key="4">
    <source>
        <dbReference type="SAM" id="Coils"/>
    </source>
</evidence>
<dbReference type="PANTHER" id="PTHR32114">
    <property type="entry name" value="ABC TRANSPORTER ABCH.3"/>
    <property type="match status" value="1"/>
</dbReference>
<feature type="domain" description="Rad50/SbcC-type AAA" evidence="6">
    <location>
        <begin position="5"/>
        <end position="198"/>
    </location>
</feature>
<feature type="compositionally biased region" description="Low complexity" evidence="5">
    <location>
        <begin position="258"/>
        <end position="276"/>
    </location>
</feature>
<dbReference type="STRING" id="1272.GCA_900014985_01590"/>
<dbReference type="Pfam" id="PF13558">
    <property type="entry name" value="SbcC_Walker_B"/>
    <property type="match status" value="1"/>
</dbReference>
<feature type="region of interest" description="Disordered" evidence="5">
    <location>
        <begin position="820"/>
        <end position="845"/>
    </location>
</feature>
<evidence type="ECO:0000256" key="1">
    <source>
        <dbReference type="ARBA" id="ARBA00006930"/>
    </source>
</evidence>
<feature type="coiled-coil region" evidence="4">
    <location>
        <begin position="308"/>
        <end position="362"/>
    </location>
</feature>
<feature type="coiled-coil region" evidence="4">
    <location>
        <begin position="741"/>
        <end position="768"/>
    </location>
</feature>
<comment type="subunit">
    <text evidence="2">Heterodimer of SbcC and SbcD.</text>
</comment>
<comment type="similarity">
    <text evidence="1">Belongs to the SMC family. SbcC subfamily.</text>
</comment>
<proteinExistence type="inferred from homology"/>
<evidence type="ECO:0000313" key="7">
    <source>
        <dbReference type="EMBL" id="GEC99821.1"/>
    </source>
</evidence>
<keyword evidence="8" id="KW-1185">Reference proteome</keyword>